<dbReference type="InterPro" id="IPR001461">
    <property type="entry name" value="Aspartic_peptidase_A1"/>
</dbReference>
<feature type="active site" evidence="2">
    <location>
        <position position="124"/>
    </location>
</feature>
<dbReference type="InterPro" id="IPR033121">
    <property type="entry name" value="PEPTIDASE_A1"/>
</dbReference>
<keyword evidence="3" id="KW-1015">Disulfide bond</keyword>
<dbReference type="FunFam" id="2.40.70.10:FF:000008">
    <property type="entry name" value="Cathepsin D"/>
    <property type="match status" value="1"/>
</dbReference>
<dbReference type="PRINTS" id="PR00792">
    <property type="entry name" value="PEPSIN"/>
</dbReference>
<reference evidence="8" key="4">
    <citation type="submission" date="2024-02" db="EMBL/GenBank/DDBJ databases">
        <title>Comparative genomics of Cryptococcus and Kwoniella reveals pathogenesis evolution and contrasting modes of karyotype evolution via chromosome fusion or intercentromeric recombination.</title>
        <authorList>
            <person name="Coelho M.A."/>
            <person name="David-Palma M."/>
            <person name="Shea T."/>
            <person name="Bowers K."/>
            <person name="McGinley-Smith S."/>
            <person name="Mohammad A.W."/>
            <person name="Gnirke A."/>
            <person name="Yurkov A.M."/>
            <person name="Nowrousian M."/>
            <person name="Sun S."/>
            <person name="Cuomo C.A."/>
            <person name="Heitman J."/>
        </authorList>
    </citation>
    <scope>NUCLEOTIDE SEQUENCE</scope>
    <source>
        <strain evidence="8">CBS 10118</strain>
    </source>
</reference>
<evidence type="ECO:0000256" key="3">
    <source>
        <dbReference type="PIRSR" id="PIRSR601461-2"/>
    </source>
</evidence>
<evidence type="ECO:0000256" key="5">
    <source>
        <dbReference type="SAM" id="SignalP"/>
    </source>
</evidence>
<dbReference type="PROSITE" id="PS51767">
    <property type="entry name" value="PEPTIDASE_A1"/>
    <property type="match status" value="1"/>
</dbReference>
<dbReference type="FunFam" id="2.40.70.10:FF:000067">
    <property type="entry name" value="Endopeptidase, putative"/>
    <property type="match status" value="1"/>
</dbReference>
<reference evidence="7" key="1">
    <citation type="submission" date="2013-07" db="EMBL/GenBank/DDBJ databases">
        <title>The Genome Sequence of Cryptococcus bestiolae CBS10118.</title>
        <authorList>
            <consortium name="The Broad Institute Genome Sequencing Platform"/>
            <person name="Cuomo C."/>
            <person name="Litvintseva A."/>
            <person name="Chen Y."/>
            <person name="Heitman J."/>
            <person name="Sun S."/>
            <person name="Springer D."/>
            <person name="Dromer F."/>
            <person name="Young S.K."/>
            <person name="Zeng Q."/>
            <person name="Gargeya S."/>
            <person name="Fitzgerald M."/>
            <person name="Abouelleil A."/>
            <person name="Alvarado L."/>
            <person name="Berlin A.M."/>
            <person name="Chapman S.B."/>
            <person name="Dewar J."/>
            <person name="Goldberg J."/>
            <person name="Griggs A."/>
            <person name="Gujja S."/>
            <person name="Hansen M."/>
            <person name="Howarth C."/>
            <person name="Imamovic A."/>
            <person name="Larimer J."/>
            <person name="McCowan C."/>
            <person name="Murphy C."/>
            <person name="Pearson M."/>
            <person name="Priest M."/>
            <person name="Roberts A."/>
            <person name="Saif S."/>
            <person name="Shea T."/>
            <person name="Sykes S."/>
            <person name="Wortman J."/>
            <person name="Nusbaum C."/>
            <person name="Birren B."/>
        </authorList>
    </citation>
    <scope>NUCLEOTIDE SEQUENCE [LARGE SCALE GENOMIC DNA]</scope>
    <source>
        <strain evidence="7">CBS 10118</strain>
    </source>
</reference>
<comment type="similarity">
    <text evidence="1">Belongs to the peptidase A1 family.</text>
</comment>
<dbReference type="GO" id="GO:0006508">
    <property type="term" value="P:proteolysis"/>
    <property type="evidence" value="ECO:0007669"/>
    <property type="project" value="InterPro"/>
</dbReference>
<dbReference type="GO" id="GO:0004190">
    <property type="term" value="F:aspartic-type endopeptidase activity"/>
    <property type="evidence" value="ECO:0007669"/>
    <property type="project" value="InterPro"/>
</dbReference>
<sequence>MLPTLPLTSLLLLASVPLTALAQSTTIPLTLHHSRQYSDDLEVRQEWLKGQASGLRKKYEQHLGERSRDLLKRDRMDEELGRRSYGLGRRASGSVSLTDVGIDASYSGQVSIGSPAQNFLLIMDTGSSDLWVAGSTCQSSSCTGVSTFDAQDSSSYNTDNSAFNISYGSGDADGYLATDTVSLAGFTVTGQTFAVVTSTTARLISAPLSGLMGLAWRSIASSKATPFWQALAASGSWTDPEMGFYFARYRGDNFASSVETDGGEMILGGTNTSKYTGAINYISIDSDDLDYWRIPAQAVTVQGNQVSIGSLPQAAIDTGTTLIGVPTQVAQAIYSQISGSSALSAASGYDGYYQYPCSTTVNVTIQFGGLSYQISNADMNLGSFTRDNSMCTGAFFEMDLSSQSPIQWIVGASFLKNVYSTFRYNPAAIGFAQLADGVSTVSNGTSQSTTGGGTTGSGGQSSSSGALPLSSVSTGLVGVMVVGGLLANLI</sequence>
<dbReference type="EMBL" id="CP144541">
    <property type="protein sequence ID" value="WVW79578.1"/>
    <property type="molecule type" value="Genomic_DNA"/>
</dbReference>
<evidence type="ECO:0000256" key="1">
    <source>
        <dbReference type="ARBA" id="ARBA00007447"/>
    </source>
</evidence>
<protein>
    <submittedName>
        <fullName evidence="7">Endopeptidase</fullName>
    </submittedName>
</protein>
<feature type="compositionally biased region" description="Gly residues" evidence="4">
    <location>
        <begin position="450"/>
        <end position="459"/>
    </location>
</feature>
<feature type="region of interest" description="Disordered" evidence="4">
    <location>
        <begin position="443"/>
        <end position="466"/>
    </location>
</feature>
<dbReference type="SUPFAM" id="SSF50630">
    <property type="entry name" value="Acid proteases"/>
    <property type="match status" value="1"/>
</dbReference>
<evidence type="ECO:0000256" key="4">
    <source>
        <dbReference type="SAM" id="MobiDB-lite"/>
    </source>
</evidence>
<feature type="disulfide bond" evidence="3">
    <location>
        <begin position="137"/>
        <end position="142"/>
    </location>
</feature>
<reference evidence="7" key="3">
    <citation type="submission" date="2014-01" db="EMBL/GenBank/DDBJ databases">
        <title>Evolution of pathogenesis and genome organization in the Tremellales.</title>
        <authorList>
            <person name="Cuomo C."/>
            <person name="Litvintseva A."/>
            <person name="Heitman J."/>
            <person name="Chen Y."/>
            <person name="Sun S."/>
            <person name="Springer D."/>
            <person name="Dromer F."/>
            <person name="Young S."/>
            <person name="Zeng Q."/>
            <person name="Chapman S."/>
            <person name="Gujja S."/>
            <person name="Saif S."/>
            <person name="Birren B."/>
        </authorList>
    </citation>
    <scope>NUCLEOTIDE SEQUENCE</scope>
    <source>
        <strain evidence="7">CBS 10118</strain>
    </source>
</reference>
<dbReference type="PANTHER" id="PTHR47966:SF6">
    <property type="entry name" value="PEPTIDASE A1 DOMAIN-CONTAINING PROTEIN"/>
    <property type="match status" value="1"/>
</dbReference>
<dbReference type="PANTHER" id="PTHR47966">
    <property type="entry name" value="BETA-SITE APP-CLEAVING ENZYME, ISOFORM A-RELATED"/>
    <property type="match status" value="1"/>
</dbReference>
<dbReference type="AlphaFoldDB" id="A0A1B9GCJ9"/>
<keyword evidence="5" id="KW-0732">Signal</keyword>
<organism evidence="7">
    <name type="scientific">Kwoniella bestiolae CBS 10118</name>
    <dbReference type="NCBI Taxonomy" id="1296100"/>
    <lineage>
        <taxon>Eukaryota</taxon>
        <taxon>Fungi</taxon>
        <taxon>Dikarya</taxon>
        <taxon>Basidiomycota</taxon>
        <taxon>Agaricomycotina</taxon>
        <taxon>Tremellomycetes</taxon>
        <taxon>Tremellales</taxon>
        <taxon>Cryptococcaceae</taxon>
        <taxon>Kwoniella</taxon>
    </lineage>
</organism>
<evidence type="ECO:0000313" key="8">
    <source>
        <dbReference type="EMBL" id="WVW79578.1"/>
    </source>
</evidence>
<dbReference type="STRING" id="1296100.A0A1B9GCJ9"/>
<feature type="domain" description="Peptidase A1" evidence="6">
    <location>
        <begin position="106"/>
        <end position="432"/>
    </location>
</feature>
<feature type="signal peptide" evidence="5">
    <location>
        <begin position="1"/>
        <end position="22"/>
    </location>
</feature>
<dbReference type="InterPro" id="IPR021109">
    <property type="entry name" value="Peptidase_aspartic_dom_sf"/>
</dbReference>
<name>A0A1B9GCJ9_9TREE</name>
<reference evidence="8" key="2">
    <citation type="submission" date="2013-07" db="EMBL/GenBank/DDBJ databases">
        <authorList>
            <consortium name="The Broad Institute Genome Sequencing Platform"/>
            <person name="Cuomo C."/>
            <person name="Litvintseva A."/>
            <person name="Chen Y."/>
            <person name="Heitman J."/>
            <person name="Sun S."/>
            <person name="Springer D."/>
            <person name="Dromer F."/>
            <person name="Young S.K."/>
            <person name="Zeng Q."/>
            <person name="Gargeya S."/>
            <person name="Fitzgerald M."/>
            <person name="Abouelleil A."/>
            <person name="Alvarado L."/>
            <person name="Berlin A.M."/>
            <person name="Chapman S.B."/>
            <person name="Dewar J."/>
            <person name="Goldberg J."/>
            <person name="Griggs A."/>
            <person name="Gujja S."/>
            <person name="Hansen M."/>
            <person name="Howarth C."/>
            <person name="Imamovic A."/>
            <person name="Larimer J."/>
            <person name="McCowan C."/>
            <person name="Murphy C."/>
            <person name="Pearson M."/>
            <person name="Priest M."/>
            <person name="Roberts A."/>
            <person name="Saif S."/>
            <person name="Shea T."/>
            <person name="Sykes S."/>
            <person name="Wortman J."/>
            <person name="Nusbaum C."/>
            <person name="Birren B."/>
        </authorList>
    </citation>
    <scope>NUCLEOTIDE SEQUENCE</scope>
    <source>
        <strain evidence="8">CBS 10118</strain>
    </source>
</reference>
<dbReference type="CDD" id="cd05471">
    <property type="entry name" value="pepsin_like"/>
    <property type="match status" value="1"/>
</dbReference>
<evidence type="ECO:0000313" key="9">
    <source>
        <dbReference type="Proteomes" id="UP000092730"/>
    </source>
</evidence>
<proteinExistence type="inferred from homology"/>
<dbReference type="OrthoDB" id="771136at2759"/>
<gene>
    <name evidence="7" type="ORF">I302_00232</name>
    <name evidence="8" type="ORF">I302_101547</name>
</gene>
<dbReference type="GeneID" id="30204631"/>
<evidence type="ECO:0000313" key="7">
    <source>
        <dbReference type="EMBL" id="OCF28743.1"/>
    </source>
</evidence>
<dbReference type="RefSeq" id="XP_019049813.1">
    <property type="nucleotide sequence ID" value="XM_019186935.1"/>
</dbReference>
<dbReference type="Pfam" id="PF00026">
    <property type="entry name" value="Asp"/>
    <property type="match status" value="1"/>
</dbReference>
<dbReference type="InterPro" id="IPR034164">
    <property type="entry name" value="Pepsin-like_dom"/>
</dbReference>
<dbReference type="Proteomes" id="UP000092730">
    <property type="component" value="Chromosome 1"/>
</dbReference>
<feature type="chain" id="PRO_5042334995" evidence="5">
    <location>
        <begin position="23"/>
        <end position="490"/>
    </location>
</feature>
<dbReference type="Gene3D" id="2.40.70.10">
    <property type="entry name" value="Acid Proteases"/>
    <property type="match status" value="2"/>
</dbReference>
<evidence type="ECO:0000256" key="2">
    <source>
        <dbReference type="PIRSR" id="PIRSR601461-1"/>
    </source>
</evidence>
<dbReference type="EMBL" id="KI894018">
    <property type="protein sequence ID" value="OCF28743.1"/>
    <property type="molecule type" value="Genomic_DNA"/>
</dbReference>
<dbReference type="VEuPathDB" id="FungiDB:I302_00232"/>
<dbReference type="KEGG" id="kbi:30204631"/>
<feature type="active site" evidence="2">
    <location>
        <position position="317"/>
    </location>
</feature>
<keyword evidence="9" id="KW-1185">Reference proteome</keyword>
<accession>A0A1B9GCJ9</accession>
<evidence type="ECO:0000259" key="6">
    <source>
        <dbReference type="PROSITE" id="PS51767"/>
    </source>
</evidence>